<evidence type="ECO:0000313" key="1">
    <source>
        <dbReference type="EMBL" id="KAH0558290.1"/>
    </source>
</evidence>
<evidence type="ECO:0000313" key="2">
    <source>
        <dbReference type="Proteomes" id="UP000826195"/>
    </source>
</evidence>
<protein>
    <submittedName>
        <fullName evidence="1">Uncharacterized protein</fullName>
    </submittedName>
</protein>
<comment type="caution">
    <text evidence="1">The sequence shown here is derived from an EMBL/GenBank/DDBJ whole genome shotgun (WGS) entry which is preliminary data.</text>
</comment>
<accession>A0AAV7IT50</accession>
<keyword evidence="2" id="KW-1185">Reference proteome</keyword>
<gene>
    <name evidence="1" type="ORF">KQX54_015492</name>
</gene>
<dbReference type="Proteomes" id="UP000826195">
    <property type="component" value="Unassembled WGS sequence"/>
</dbReference>
<dbReference type="AlphaFoldDB" id="A0AAV7IT50"/>
<reference evidence="1 2" key="1">
    <citation type="journal article" date="2021" name="J. Hered.">
        <title>A chromosome-level genome assembly of the parasitoid wasp, Cotesia glomerata (Hymenoptera: Braconidae).</title>
        <authorList>
            <person name="Pinto B.J."/>
            <person name="Weis J.J."/>
            <person name="Gamble T."/>
            <person name="Ode P.J."/>
            <person name="Paul R."/>
            <person name="Zaspel J.M."/>
        </authorList>
    </citation>
    <scope>NUCLEOTIDE SEQUENCE [LARGE SCALE GENOMIC DNA]</scope>
    <source>
        <strain evidence="1">CgM1</strain>
    </source>
</reference>
<dbReference type="EMBL" id="JAHXZJ010000747">
    <property type="protein sequence ID" value="KAH0558290.1"/>
    <property type="molecule type" value="Genomic_DNA"/>
</dbReference>
<proteinExistence type="predicted"/>
<organism evidence="1 2">
    <name type="scientific">Cotesia glomerata</name>
    <name type="common">Lepidopteran parasitic wasp</name>
    <name type="synonym">Apanteles glomeratus</name>
    <dbReference type="NCBI Taxonomy" id="32391"/>
    <lineage>
        <taxon>Eukaryota</taxon>
        <taxon>Metazoa</taxon>
        <taxon>Ecdysozoa</taxon>
        <taxon>Arthropoda</taxon>
        <taxon>Hexapoda</taxon>
        <taxon>Insecta</taxon>
        <taxon>Pterygota</taxon>
        <taxon>Neoptera</taxon>
        <taxon>Endopterygota</taxon>
        <taxon>Hymenoptera</taxon>
        <taxon>Apocrita</taxon>
        <taxon>Ichneumonoidea</taxon>
        <taxon>Braconidae</taxon>
        <taxon>Microgastrinae</taxon>
        <taxon>Cotesia</taxon>
    </lineage>
</organism>
<name>A0AAV7IT50_COTGL</name>
<sequence length="97" mass="10948">MLSLMEARRINRGLVELNFEITRRKLTTLFSGYQGVDNGVSPVLTKQLEIISGKLSTRCIVINSVAKIQQLMIGCFWSDLGLPYPLAFHHTPLDMLQ</sequence>